<keyword evidence="4 6" id="KW-1133">Transmembrane helix</keyword>
<dbReference type="PANTHER" id="PTHR33406">
    <property type="entry name" value="MEMBRANE PROTEIN MJ1562-RELATED"/>
    <property type="match status" value="1"/>
</dbReference>
<evidence type="ECO:0000256" key="5">
    <source>
        <dbReference type="ARBA" id="ARBA00023136"/>
    </source>
</evidence>
<evidence type="ECO:0000259" key="7">
    <source>
        <dbReference type="Pfam" id="PF03176"/>
    </source>
</evidence>
<dbReference type="OrthoDB" id="9782006at2"/>
<reference evidence="8 9" key="1">
    <citation type="submission" date="2019-12" db="EMBL/GenBank/DDBJ databases">
        <title>Defluviitalea raffinosedens, isolated from a biogas fermenter, genome sequencing and characterization.</title>
        <authorList>
            <person name="Rettenmaier R."/>
            <person name="Schneider M."/>
            <person name="Neuhaus K."/>
            <person name="Liebl W."/>
            <person name="Zverlov V."/>
        </authorList>
    </citation>
    <scope>NUCLEOTIDE SEQUENCE [LARGE SCALE GENOMIC DNA]</scope>
    <source>
        <strain evidence="8 9">249c-K6</strain>
    </source>
</reference>
<dbReference type="PANTHER" id="PTHR33406:SF13">
    <property type="entry name" value="MEMBRANE PROTEIN YDFJ"/>
    <property type="match status" value="1"/>
</dbReference>
<name>A0A7C8HDI0_9FIRM</name>
<comment type="caution">
    <text evidence="8">The sequence shown here is derived from an EMBL/GenBank/DDBJ whole genome shotgun (WGS) entry which is preliminary data.</text>
</comment>
<accession>A0A7C8HDI0</accession>
<dbReference type="Gene3D" id="1.20.1640.10">
    <property type="entry name" value="Multidrug efflux transporter AcrB transmembrane domain"/>
    <property type="match status" value="2"/>
</dbReference>
<evidence type="ECO:0000313" key="8">
    <source>
        <dbReference type="EMBL" id="KAE9631221.1"/>
    </source>
</evidence>
<evidence type="ECO:0000256" key="6">
    <source>
        <dbReference type="SAM" id="Phobius"/>
    </source>
</evidence>
<dbReference type="Pfam" id="PF03176">
    <property type="entry name" value="MMPL"/>
    <property type="match status" value="2"/>
</dbReference>
<dbReference type="EMBL" id="WSLF01000013">
    <property type="protein sequence ID" value="KAE9631221.1"/>
    <property type="molecule type" value="Genomic_DNA"/>
</dbReference>
<evidence type="ECO:0000313" key="9">
    <source>
        <dbReference type="Proteomes" id="UP000483018"/>
    </source>
</evidence>
<feature type="domain" description="Membrane transport protein MMPL" evidence="7">
    <location>
        <begin position="537"/>
        <end position="742"/>
    </location>
</feature>
<protein>
    <submittedName>
        <fullName evidence="8">MMPL family transporter</fullName>
    </submittedName>
</protein>
<evidence type="ECO:0000256" key="3">
    <source>
        <dbReference type="ARBA" id="ARBA00022692"/>
    </source>
</evidence>
<feature type="transmembrane region" description="Helical" evidence="6">
    <location>
        <begin position="350"/>
        <end position="370"/>
    </location>
</feature>
<feature type="domain" description="Membrane transport protein MMPL" evidence="7">
    <location>
        <begin position="157"/>
        <end position="320"/>
    </location>
</feature>
<feature type="transmembrane region" description="Helical" evidence="6">
    <location>
        <begin position="166"/>
        <end position="184"/>
    </location>
</feature>
<keyword evidence="2" id="KW-1003">Cell membrane</keyword>
<sequence>MSKAQDTNFMTKLATVIVDRRKLFFFIFAVLIVFSAFSRNWVNVENKLSAYLAEDSETNKGLKIMEDEFLTYGSAKVMVANISYEQAEMLAGRIEGIEGVSGVDFDESTDHYKDASALFNVTFAYDEKDDRCLEALEILKEELSGYDLYIDTELGNPTAKIITSEVSIITIYAAIIVVSALILTSRTYAEIPVLIMTFLAAAIINMGTNFFFGTISFVSDSVTIVLQLAMSIDYALIFCHRYLEEHEQLPAREAVITALSKAIPEISASSLTTIGGLLAMTFMQYKIGLDMGVVLIKAILLSLLSVFTLMPGLLMVFSNLIDKTKHKNFVPKISFVGEFAYRTRKIIPPIFLLVLVVAMYWSGKVSYVYGYSFLKTPRLNELQIADSMIEDTFGSENLIAMLVPSGDYEAEAKLLKELESYDETDRTMGLANIEAMDGYMLTDKLTPREFSELIDLDYEMAKVLYGLYAVNDENYAKVVSGLDSYSVPLIDMFMFLYEQVDEGYITVEDDVREDLEEAYAQMNDAKQQLQGENFSRMLIYLNLPQEGKDTFAFLDTMHQIADKYYDGDIYLVGEPTSQYDLSKAFVHDNTLVSILSVVFVIVVLLMTFTSVGMPILLIMVIQGSIWINFSFPFLSKTNVFFMSYLIASSIQMGTNIDYAIVISSRYQDLKSKMHPRDAIIETMNLAFPTLITSGMILAVAGILIGNMTSEPAIVGIGQSIGRGTIISLILVMFVLPQILLLGDKVIEKTSFSINTPVRAQNARGVVYVNGRINGKVSGTITGIVRGIIRGDVSALVESGEMKLVGEESEEQEVEIYEKL</sequence>
<evidence type="ECO:0000256" key="2">
    <source>
        <dbReference type="ARBA" id="ARBA00022475"/>
    </source>
</evidence>
<evidence type="ECO:0000256" key="1">
    <source>
        <dbReference type="ARBA" id="ARBA00004651"/>
    </source>
</evidence>
<dbReference type="RefSeq" id="WP_158741371.1">
    <property type="nucleotide sequence ID" value="NZ_WSLF01000013.1"/>
</dbReference>
<keyword evidence="3 6" id="KW-0812">Transmembrane</keyword>
<organism evidence="8 9">
    <name type="scientific">Defluviitalea raffinosedens</name>
    <dbReference type="NCBI Taxonomy" id="1450156"/>
    <lineage>
        <taxon>Bacteria</taxon>
        <taxon>Bacillati</taxon>
        <taxon>Bacillota</taxon>
        <taxon>Clostridia</taxon>
        <taxon>Lachnospirales</taxon>
        <taxon>Defluviitaleaceae</taxon>
        <taxon>Defluviitalea</taxon>
    </lineage>
</organism>
<proteinExistence type="predicted"/>
<keyword evidence="9" id="KW-1185">Reference proteome</keyword>
<dbReference type="SUPFAM" id="SSF82866">
    <property type="entry name" value="Multidrug efflux transporter AcrB transmembrane domain"/>
    <property type="match status" value="2"/>
</dbReference>
<evidence type="ECO:0000256" key="4">
    <source>
        <dbReference type="ARBA" id="ARBA00022989"/>
    </source>
</evidence>
<dbReference type="InterPro" id="IPR004869">
    <property type="entry name" value="MMPL_dom"/>
</dbReference>
<dbReference type="Proteomes" id="UP000483018">
    <property type="component" value="Unassembled WGS sequence"/>
</dbReference>
<comment type="subcellular location">
    <subcellularLocation>
        <location evidence="1">Cell membrane</location>
        <topology evidence="1">Multi-pass membrane protein</topology>
    </subcellularLocation>
</comment>
<feature type="transmembrane region" description="Helical" evidence="6">
    <location>
        <begin position="640"/>
        <end position="662"/>
    </location>
</feature>
<feature type="transmembrane region" description="Helical" evidence="6">
    <location>
        <begin position="683"/>
        <end position="704"/>
    </location>
</feature>
<gene>
    <name evidence="8" type="ORF">GND95_11880</name>
</gene>
<feature type="transmembrane region" description="Helical" evidence="6">
    <location>
        <begin position="224"/>
        <end position="243"/>
    </location>
</feature>
<feature type="transmembrane region" description="Helical" evidence="6">
    <location>
        <begin position="191"/>
        <end position="212"/>
    </location>
</feature>
<feature type="transmembrane region" description="Helical" evidence="6">
    <location>
        <begin position="590"/>
        <end position="608"/>
    </location>
</feature>
<keyword evidence="5 6" id="KW-0472">Membrane</keyword>
<dbReference type="InterPro" id="IPR050545">
    <property type="entry name" value="Mycobact_MmpL"/>
</dbReference>
<feature type="transmembrane region" description="Helical" evidence="6">
    <location>
        <begin position="724"/>
        <end position="742"/>
    </location>
</feature>
<dbReference type="GO" id="GO:0005886">
    <property type="term" value="C:plasma membrane"/>
    <property type="evidence" value="ECO:0007669"/>
    <property type="project" value="UniProtKB-SubCell"/>
</dbReference>
<feature type="transmembrane region" description="Helical" evidence="6">
    <location>
        <begin position="295"/>
        <end position="317"/>
    </location>
</feature>
<dbReference type="AlphaFoldDB" id="A0A7C8HDI0"/>